<keyword evidence="3 8" id="KW-0732">Signal</keyword>
<name>A0A2Z6N0D8_TRISU</name>
<accession>A0A2Z6N0D8</accession>
<keyword evidence="4 7" id="KW-1133">Transmembrane helix</keyword>
<evidence type="ECO:0000256" key="7">
    <source>
        <dbReference type="SAM" id="Phobius"/>
    </source>
</evidence>
<keyword evidence="10" id="KW-1185">Reference proteome</keyword>
<dbReference type="GO" id="GO:0000139">
    <property type="term" value="C:Golgi membrane"/>
    <property type="evidence" value="ECO:0007669"/>
    <property type="project" value="UniProtKB-SubCell"/>
</dbReference>
<evidence type="ECO:0000256" key="3">
    <source>
        <dbReference type="ARBA" id="ARBA00022729"/>
    </source>
</evidence>
<dbReference type="InterPro" id="IPR018939">
    <property type="entry name" value="Autophagy-rel_prot_27"/>
</dbReference>
<sequence length="379" mass="41384">MALVVAEQIFILIIFTILALSSSFSSATPTTACQFNFRDANKLYNYTLSSPIPNFPHGILSEDGFYKVSVNQTTLWFQLCDGMIFNHDPPKCADCWDCGGPTRCGMECSALVANKIGGYHVCATIGRGSDIDIDVIDKKNPHIGVIVKMSSGGLKYNCSLAVSVLCDLNGVQAPQTLERSGDCNYATELKHPSGCAMIVNVHGSGWGWFGTFLVILLCLFAVYLLAGIVYRYFFLKIRGIEPTNSDLLKELECRSEEWSENRSLWQTPDEAAGLVSSDEEVVGEEAEDGSDVGGIEGCGEEGGPRTASEKDYTFGESSLTWTSGSACLGEHRACAHLWLESLRGRRLKVTGAPILLQVMMSMLQKTAFQMPYRSALMLP</sequence>
<dbReference type="PANTHER" id="PTHR15071">
    <property type="entry name" value="MANNOSE-6-PHOSPHATE RECEPTOR FAMILY MEMBER"/>
    <property type="match status" value="1"/>
</dbReference>
<evidence type="ECO:0000256" key="6">
    <source>
        <dbReference type="SAM" id="MobiDB-lite"/>
    </source>
</evidence>
<comment type="subcellular location">
    <subcellularLocation>
        <location evidence="1">Membrane</location>
        <topology evidence="1">Single-pass membrane protein</topology>
    </subcellularLocation>
</comment>
<evidence type="ECO:0000313" key="10">
    <source>
        <dbReference type="Proteomes" id="UP000242715"/>
    </source>
</evidence>
<dbReference type="EMBL" id="DF973395">
    <property type="protein sequence ID" value="GAU29405.1"/>
    <property type="molecule type" value="Genomic_DNA"/>
</dbReference>
<evidence type="ECO:0000256" key="4">
    <source>
        <dbReference type="ARBA" id="ARBA00022989"/>
    </source>
</evidence>
<dbReference type="Proteomes" id="UP000242715">
    <property type="component" value="Unassembled WGS sequence"/>
</dbReference>
<feature type="chain" id="PRO_5016434123" description="Autophagy-related protein 27" evidence="8">
    <location>
        <begin position="28"/>
        <end position="379"/>
    </location>
</feature>
<gene>
    <name evidence="9" type="ORF">TSUD_149750</name>
</gene>
<feature type="region of interest" description="Disordered" evidence="6">
    <location>
        <begin position="285"/>
        <end position="309"/>
    </location>
</feature>
<reference evidence="10" key="1">
    <citation type="journal article" date="2017" name="Front. Plant Sci.">
        <title>Climate Clever Clovers: New Paradigm to Reduce the Environmental Footprint of Ruminants by Breeding Low Methanogenic Forages Utilizing Haplotype Variation.</title>
        <authorList>
            <person name="Kaur P."/>
            <person name="Appels R."/>
            <person name="Bayer P.E."/>
            <person name="Keeble-Gagnere G."/>
            <person name="Wang J."/>
            <person name="Hirakawa H."/>
            <person name="Shirasawa K."/>
            <person name="Vercoe P."/>
            <person name="Stefanova K."/>
            <person name="Durmic Z."/>
            <person name="Nichols P."/>
            <person name="Revell C."/>
            <person name="Isobe S.N."/>
            <person name="Edwards D."/>
            <person name="Erskine W."/>
        </authorList>
    </citation>
    <scope>NUCLEOTIDE SEQUENCE [LARGE SCALE GENOMIC DNA]</scope>
    <source>
        <strain evidence="10">cv. Daliak</strain>
    </source>
</reference>
<dbReference type="Pfam" id="PF09451">
    <property type="entry name" value="ATG27"/>
    <property type="match status" value="1"/>
</dbReference>
<feature type="transmembrane region" description="Helical" evidence="7">
    <location>
        <begin position="206"/>
        <end position="230"/>
    </location>
</feature>
<feature type="signal peptide" evidence="8">
    <location>
        <begin position="1"/>
        <end position="27"/>
    </location>
</feature>
<keyword evidence="5 7" id="KW-0472">Membrane</keyword>
<evidence type="ECO:0000256" key="8">
    <source>
        <dbReference type="SAM" id="SignalP"/>
    </source>
</evidence>
<evidence type="ECO:0000313" key="9">
    <source>
        <dbReference type="EMBL" id="GAU29405.1"/>
    </source>
</evidence>
<evidence type="ECO:0000256" key="2">
    <source>
        <dbReference type="ARBA" id="ARBA00022692"/>
    </source>
</evidence>
<feature type="compositionally biased region" description="Gly residues" evidence="6">
    <location>
        <begin position="291"/>
        <end position="301"/>
    </location>
</feature>
<evidence type="ECO:0000256" key="5">
    <source>
        <dbReference type="ARBA" id="ARBA00023136"/>
    </source>
</evidence>
<keyword evidence="2 7" id="KW-0812">Transmembrane</keyword>
<evidence type="ECO:0000256" key="1">
    <source>
        <dbReference type="ARBA" id="ARBA00004167"/>
    </source>
</evidence>
<proteinExistence type="predicted"/>
<dbReference type="AlphaFoldDB" id="A0A2Z6N0D8"/>
<organism evidence="9 10">
    <name type="scientific">Trifolium subterraneum</name>
    <name type="common">Subterranean clover</name>
    <dbReference type="NCBI Taxonomy" id="3900"/>
    <lineage>
        <taxon>Eukaryota</taxon>
        <taxon>Viridiplantae</taxon>
        <taxon>Streptophyta</taxon>
        <taxon>Embryophyta</taxon>
        <taxon>Tracheophyta</taxon>
        <taxon>Spermatophyta</taxon>
        <taxon>Magnoliopsida</taxon>
        <taxon>eudicotyledons</taxon>
        <taxon>Gunneridae</taxon>
        <taxon>Pentapetalae</taxon>
        <taxon>rosids</taxon>
        <taxon>fabids</taxon>
        <taxon>Fabales</taxon>
        <taxon>Fabaceae</taxon>
        <taxon>Papilionoideae</taxon>
        <taxon>50 kb inversion clade</taxon>
        <taxon>NPAAA clade</taxon>
        <taxon>Hologalegina</taxon>
        <taxon>IRL clade</taxon>
        <taxon>Trifolieae</taxon>
        <taxon>Trifolium</taxon>
    </lineage>
</organism>
<dbReference type="PANTHER" id="PTHR15071:SF0">
    <property type="entry name" value="MANNOSE 6-PHOSPHATE RECEPTOR-LIKE PROTEIN 1"/>
    <property type="match status" value="1"/>
</dbReference>
<protein>
    <recommendedName>
        <fullName evidence="11">Autophagy-related protein 27</fullName>
    </recommendedName>
</protein>
<evidence type="ECO:0008006" key="11">
    <source>
        <dbReference type="Google" id="ProtNLM"/>
    </source>
</evidence>
<dbReference type="OrthoDB" id="29460at2759"/>